<keyword evidence="1" id="KW-0175">Coiled coil</keyword>
<dbReference type="KEGG" id="pfm:Pyrfu_1196"/>
<dbReference type="InterPro" id="IPR012431">
    <property type="entry name" value="PDDEXK_10"/>
</dbReference>
<dbReference type="eggNOG" id="arCOG01423">
    <property type="taxonomic scope" value="Archaea"/>
</dbReference>
<dbReference type="Proteomes" id="UP000001037">
    <property type="component" value="Chromosome"/>
</dbReference>
<dbReference type="AlphaFoldDB" id="G0EFV7"/>
<evidence type="ECO:0008006" key="4">
    <source>
        <dbReference type="Google" id="ProtNLM"/>
    </source>
</evidence>
<reference evidence="2 3" key="1">
    <citation type="journal article" date="2011" name="Stand. Genomic Sci.">
        <title>Complete genome sequence of the hyperthermophilic chemolithoautotroph Pyrolobus fumarii type strain (1A).</title>
        <authorList>
            <person name="Anderson I."/>
            <person name="Goker M."/>
            <person name="Nolan M."/>
            <person name="Lucas S."/>
            <person name="Hammon N."/>
            <person name="Deshpande S."/>
            <person name="Cheng J.F."/>
            <person name="Tapia R."/>
            <person name="Han C."/>
            <person name="Goodwin L."/>
            <person name="Pitluck S."/>
            <person name="Huntemann M."/>
            <person name="Liolios K."/>
            <person name="Ivanova N."/>
            <person name="Pagani I."/>
            <person name="Mavromatis K."/>
            <person name="Ovchinikova G."/>
            <person name="Pati A."/>
            <person name="Chen A."/>
            <person name="Palaniappan K."/>
            <person name="Land M."/>
            <person name="Hauser L."/>
            <person name="Brambilla E.M."/>
            <person name="Huber H."/>
            <person name="Yasawong M."/>
            <person name="Rohde M."/>
            <person name="Spring S."/>
            <person name="Abt B."/>
            <person name="Sikorski J."/>
            <person name="Wirth R."/>
            <person name="Detter J.C."/>
            <person name="Woyke T."/>
            <person name="Bristow J."/>
            <person name="Eisen J.A."/>
            <person name="Markowitz V."/>
            <person name="Hugenholtz P."/>
            <person name="Kyrpides N.C."/>
            <person name="Klenk H.P."/>
            <person name="Lapidus A."/>
        </authorList>
    </citation>
    <scope>NUCLEOTIDE SEQUENCE [LARGE SCALE GENOMIC DNA]</scope>
    <source>
        <strain evidence="3">DSM 11204 / 1A</strain>
    </source>
</reference>
<dbReference type="PANTHER" id="PTHR34314:SF6">
    <property type="entry name" value="DUF3782 DOMAIN-CONTAINING PROTEIN"/>
    <property type="match status" value="1"/>
</dbReference>
<organism evidence="2 3">
    <name type="scientific">Pyrolobus fumarii (strain DSM 11204 / 1A)</name>
    <dbReference type="NCBI Taxonomy" id="694429"/>
    <lineage>
        <taxon>Archaea</taxon>
        <taxon>Thermoproteota</taxon>
        <taxon>Thermoprotei</taxon>
        <taxon>Desulfurococcales</taxon>
        <taxon>Pyrodictiaceae</taxon>
        <taxon>Pyrolobus</taxon>
    </lineage>
</organism>
<dbReference type="PANTHER" id="PTHR34314">
    <property type="entry name" value="CRENARCHAEAL PROTEIN, PUTATIVE-RELATED"/>
    <property type="match status" value="1"/>
</dbReference>
<dbReference type="SUPFAM" id="SSF90257">
    <property type="entry name" value="Myosin rod fragments"/>
    <property type="match status" value="1"/>
</dbReference>
<dbReference type="Pfam" id="PF07788">
    <property type="entry name" value="PDDEXK_10"/>
    <property type="match status" value="1"/>
</dbReference>
<dbReference type="InterPro" id="IPR024271">
    <property type="entry name" value="DUF3782"/>
</dbReference>
<keyword evidence="3" id="KW-1185">Reference proteome</keyword>
<dbReference type="Pfam" id="PF12644">
    <property type="entry name" value="DUF3782"/>
    <property type="match status" value="1"/>
</dbReference>
<evidence type="ECO:0000313" key="2">
    <source>
        <dbReference type="EMBL" id="AEM39058.1"/>
    </source>
</evidence>
<dbReference type="InParanoid" id="G0EFV7"/>
<name>G0EFV7_PYRF1</name>
<dbReference type="HOGENOM" id="CLU_064028_2_1_2"/>
<feature type="coiled-coil region" evidence="1">
    <location>
        <begin position="27"/>
        <end position="110"/>
    </location>
</feature>
<dbReference type="EMBL" id="CP002838">
    <property type="protein sequence ID" value="AEM39058.1"/>
    <property type="molecule type" value="Genomic_DNA"/>
</dbReference>
<dbReference type="STRING" id="694429.Pyrfu_1196"/>
<sequence length="237" mass="26981">MSNAINRDVLKRAILELLRSDWEFRRAVAAELGLLEILERLERLEERMAEHSRATLALQEQVAKLQEQVRMLQEQVFKLQEQVVKLQEQMAEHSKAIIRLESRIVELQRLVNIVAHRFGLVTEAGLKETMKTVIEEILGVGSVSKLTLRDEEGIVYGYPCEVDMDVVVRDTRHVIVEVKSRVDPGDVRIAALKAKLYEKFYRVKPRVLIVGGFISPKAYEAAAKLGVEIKPAVETEA</sequence>
<accession>G0EFV7</accession>
<protein>
    <recommendedName>
        <fullName evidence="4">DUF3782 domain-containing protein</fullName>
    </recommendedName>
</protein>
<dbReference type="GeneID" id="11138379"/>
<gene>
    <name evidence="2" type="ordered locus">Pyrfu_1196</name>
</gene>
<dbReference type="RefSeq" id="WP_014026735.1">
    <property type="nucleotide sequence ID" value="NC_015931.1"/>
</dbReference>
<evidence type="ECO:0000313" key="3">
    <source>
        <dbReference type="Proteomes" id="UP000001037"/>
    </source>
</evidence>
<dbReference type="Gene3D" id="1.20.5.340">
    <property type="match status" value="1"/>
</dbReference>
<proteinExistence type="predicted"/>
<evidence type="ECO:0000256" key="1">
    <source>
        <dbReference type="SAM" id="Coils"/>
    </source>
</evidence>